<feature type="region of interest" description="Disordered" evidence="1">
    <location>
        <begin position="1"/>
        <end position="22"/>
    </location>
</feature>
<comment type="caution">
    <text evidence="2">The sequence shown here is derived from an EMBL/GenBank/DDBJ whole genome shotgun (WGS) entry which is preliminary data.</text>
</comment>
<evidence type="ECO:0000313" key="3">
    <source>
        <dbReference type="Proteomes" id="UP000224567"/>
    </source>
</evidence>
<protein>
    <submittedName>
        <fullName evidence="2">Uncharacterized protein</fullName>
    </submittedName>
</protein>
<evidence type="ECO:0000313" key="2">
    <source>
        <dbReference type="EMBL" id="PHT39905.1"/>
    </source>
</evidence>
<keyword evidence="3" id="KW-1185">Reference proteome</keyword>
<feature type="compositionally biased region" description="Basic and acidic residues" evidence="1">
    <location>
        <begin position="156"/>
        <end position="182"/>
    </location>
</feature>
<dbReference type="EMBL" id="MLFT02000008">
    <property type="protein sequence ID" value="PHT39905.1"/>
    <property type="molecule type" value="Genomic_DNA"/>
</dbReference>
<feature type="compositionally biased region" description="Basic and acidic residues" evidence="1">
    <location>
        <begin position="1"/>
        <end position="11"/>
    </location>
</feature>
<evidence type="ECO:0000256" key="1">
    <source>
        <dbReference type="SAM" id="MobiDB-lite"/>
    </source>
</evidence>
<dbReference type="AlphaFoldDB" id="A0A2G2W3U9"/>
<organism evidence="2 3">
    <name type="scientific">Capsicum baccatum</name>
    <name type="common">Peruvian pepper</name>
    <dbReference type="NCBI Taxonomy" id="33114"/>
    <lineage>
        <taxon>Eukaryota</taxon>
        <taxon>Viridiplantae</taxon>
        <taxon>Streptophyta</taxon>
        <taxon>Embryophyta</taxon>
        <taxon>Tracheophyta</taxon>
        <taxon>Spermatophyta</taxon>
        <taxon>Magnoliopsida</taxon>
        <taxon>eudicotyledons</taxon>
        <taxon>Gunneridae</taxon>
        <taxon>Pentapetalae</taxon>
        <taxon>asterids</taxon>
        <taxon>lamiids</taxon>
        <taxon>Solanales</taxon>
        <taxon>Solanaceae</taxon>
        <taxon>Solanoideae</taxon>
        <taxon>Capsiceae</taxon>
        <taxon>Capsicum</taxon>
    </lineage>
</organism>
<feature type="region of interest" description="Disordered" evidence="1">
    <location>
        <begin position="156"/>
        <end position="191"/>
    </location>
</feature>
<reference evidence="2 3" key="1">
    <citation type="journal article" date="2017" name="Genome Biol.">
        <title>New reference genome sequences of hot pepper reveal the massive evolution of plant disease-resistance genes by retroduplication.</title>
        <authorList>
            <person name="Kim S."/>
            <person name="Park J."/>
            <person name="Yeom S.I."/>
            <person name="Kim Y.M."/>
            <person name="Seo E."/>
            <person name="Kim K.T."/>
            <person name="Kim M.S."/>
            <person name="Lee J.M."/>
            <person name="Cheong K."/>
            <person name="Shin H.S."/>
            <person name="Kim S.B."/>
            <person name="Han K."/>
            <person name="Lee J."/>
            <person name="Park M."/>
            <person name="Lee H.A."/>
            <person name="Lee H.Y."/>
            <person name="Lee Y."/>
            <person name="Oh S."/>
            <person name="Lee J.H."/>
            <person name="Choi E."/>
            <person name="Choi E."/>
            <person name="Lee S.E."/>
            <person name="Jeon J."/>
            <person name="Kim H."/>
            <person name="Choi G."/>
            <person name="Song H."/>
            <person name="Lee J."/>
            <person name="Lee S.C."/>
            <person name="Kwon J.K."/>
            <person name="Lee H.Y."/>
            <person name="Koo N."/>
            <person name="Hong Y."/>
            <person name="Kim R.W."/>
            <person name="Kang W.H."/>
            <person name="Huh J.H."/>
            <person name="Kang B.C."/>
            <person name="Yang T.J."/>
            <person name="Lee Y.H."/>
            <person name="Bennetzen J.L."/>
            <person name="Choi D."/>
        </authorList>
    </citation>
    <scope>NUCLEOTIDE SEQUENCE [LARGE SCALE GENOMIC DNA]</scope>
    <source>
        <strain evidence="3">cv. PBC81</strain>
    </source>
</reference>
<name>A0A2G2W3U9_CAPBA</name>
<reference evidence="3" key="2">
    <citation type="journal article" date="2017" name="J. Anim. Genet.">
        <title>Multiple reference genome sequences of hot pepper reveal the massive evolution of plant disease resistance genes by retroduplication.</title>
        <authorList>
            <person name="Kim S."/>
            <person name="Park J."/>
            <person name="Yeom S.-I."/>
            <person name="Kim Y.-M."/>
            <person name="Seo E."/>
            <person name="Kim K.-T."/>
            <person name="Kim M.-S."/>
            <person name="Lee J.M."/>
            <person name="Cheong K."/>
            <person name="Shin H.-S."/>
            <person name="Kim S.-B."/>
            <person name="Han K."/>
            <person name="Lee J."/>
            <person name="Park M."/>
            <person name="Lee H.-A."/>
            <person name="Lee H.-Y."/>
            <person name="Lee Y."/>
            <person name="Oh S."/>
            <person name="Lee J.H."/>
            <person name="Choi E."/>
            <person name="Choi E."/>
            <person name="Lee S.E."/>
            <person name="Jeon J."/>
            <person name="Kim H."/>
            <person name="Choi G."/>
            <person name="Song H."/>
            <person name="Lee J."/>
            <person name="Lee S.-C."/>
            <person name="Kwon J.-K."/>
            <person name="Lee H.-Y."/>
            <person name="Koo N."/>
            <person name="Hong Y."/>
            <person name="Kim R.W."/>
            <person name="Kang W.-H."/>
            <person name="Huh J.H."/>
            <person name="Kang B.-C."/>
            <person name="Yang T.-J."/>
            <person name="Lee Y.-H."/>
            <person name="Bennetzen J.L."/>
            <person name="Choi D."/>
        </authorList>
    </citation>
    <scope>NUCLEOTIDE SEQUENCE [LARGE SCALE GENOMIC DNA]</scope>
    <source>
        <strain evidence="3">cv. PBC81</strain>
    </source>
</reference>
<dbReference type="OrthoDB" id="1625419at2759"/>
<sequence length="191" mass="21602">MADKGKRKFEEETGVNTERNVVDDYDSDHEMYVGKSRMSRENRNAYWRQVDESQGFDITLDLDLGASIVAPIVPIRHNKNGPTYSEISRLAIATYNSENVMSALPIPMLTRKLHSSKSLVIDSLPPALASFFFPAISPRANSMAVASELAWKVWNDSKERTRKNGDERDDRKRWEDDEEKAHNKGASLGKG</sequence>
<proteinExistence type="predicted"/>
<gene>
    <name evidence="2" type="ORF">CQW23_18759</name>
</gene>
<dbReference type="Proteomes" id="UP000224567">
    <property type="component" value="Unassembled WGS sequence"/>
</dbReference>
<accession>A0A2G2W3U9</accession>